<dbReference type="PANTHER" id="PTHR30069:SF29">
    <property type="entry name" value="HEMOGLOBIN AND HEMOGLOBIN-HAPTOGLOBIN-BINDING PROTEIN 1-RELATED"/>
    <property type="match status" value="1"/>
</dbReference>
<accession>A0A0F9D3I6</accession>
<dbReference type="Gene3D" id="2.60.40.1120">
    <property type="entry name" value="Carboxypeptidase-like, regulatory domain"/>
    <property type="match status" value="1"/>
</dbReference>
<dbReference type="InterPro" id="IPR039426">
    <property type="entry name" value="TonB-dep_rcpt-like"/>
</dbReference>
<keyword evidence="1" id="KW-0732">Signal</keyword>
<evidence type="ECO:0000313" key="3">
    <source>
        <dbReference type="EMBL" id="KKL12346.1"/>
    </source>
</evidence>
<dbReference type="Pfam" id="PF07715">
    <property type="entry name" value="Plug"/>
    <property type="match status" value="1"/>
</dbReference>
<dbReference type="GO" id="GO:0044718">
    <property type="term" value="P:siderophore transmembrane transport"/>
    <property type="evidence" value="ECO:0007669"/>
    <property type="project" value="TreeGrafter"/>
</dbReference>
<sequence length="486" mass="54872">NYYLYKIFLIHLAVYVLISNGSAQSVIVSGFIIDRETGEYLIGATVADTDSFEGGITNKFGFYSIVIKQSRSITLRYSYVGYTPVCVHFSPQIDTTLNIQLVAGANIDEIQITSEKGRRIEERADIGKVMIPISQIKMIPNIMGEPDILKAYQLMPGIQSGSEGTNGLFVRGGTPDQNLYLFDDVPLYNVSHLGGMFSTFNASIIKSIDFYKGGFPARYGGRTSSVIDIRSKDGNLHQYKGEIGINLFLSKFFLEGPLIKNKASFAISARRSNLDIYTLLFAKLSSRSENAGYFFRDLNLKANYILSDKDRLFISAYHGRDKYYYKQKKVLSLFVNEEHVYKSNLSWGNSSSSIRWQHVFGNKIFNNLTFAFTKYNYLNHNLYKKKDNNTGMTLTDEYQFLSGVADIILKSDLEIPLKQNRIRIGGKYSKHSYIPSSISYSQVLGFENGDSVMNSPEQDTKLNADEFSAYLEYIWKSGNKLSGNFG</sequence>
<dbReference type="GO" id="GO:0009279">
    <property type="term" value="C:cell outer membrane"/>
    <property type="evidence" value="ECO:0007669"/>
    <property type="project" value="TreeGrafter"/>
</dbReference>
<organism evidence="3">
    <name type="scientific">marine sediment metagenome</name>
    <dbReference type="NCBI Taxonomy" id="412755"/>
    <lineage>
        <taxon>unclassified sequences</taxon>
        <taxon>metagenomes</taxon>
        <taxon>ecological metagenomes</taxon>
    </lineage>
</organism>
<gene>
    <name evidence="3" type="ORF">LCGC14_2536680</name>
</gene>
<dbReference type="SUPFAM" id="SSF49464">
    <property type="entry name" value="Carboxypeptidase regulatory domain-like"/>
    <property type="match status" value="1"/>
</dbReference>
<dbReference type="GO" id="GO:0015344">
    <property type="term" value="F:siderophore uptake transmembrane transporter activity"/>
    <property type="evidence" value="ECO:0007669"/>
    <property type="project" value="TreeGrafter"/>
</dbReference>
<dbReference type="EMBL" id="LAZR01041296">
    <property type="protein sequence ID" value="KKL12346.1"/>
    <property type="molecule type" value="Genomic_DNA"/>
</dbReference>
<name>A0A0F9D3I6_9ZZZZ</name>
<evidence type="ECO:0000259" key="2">
    <source>
        <dbReference type="Pfam" id="PF07715"/>
    </source>
</evidence>
<feature type="domain" description="TonB-dependent receptor plug" evidence="2">
    <location>
        <begin position="147"/>
        <end position="223"/>
    </location>
</feature>
<dbReference type="Pfam" id="PF13715">
    <property type="entry name" value="CarbopepD_reg_2"/>
    <property type="match status" value="1"/>
</dbReference>
<feature type="non-terminal residue" evidence="3">
    <location>
        <position position="486"/>
    </location>
</feature>
<dbReference type="Gene3D" id="2.170.130.10">
    <property type="entry name" value="TonB-dependent receptor, plug domain"/>
    <property type="match status" value="1"/>
</dbReference>
<dbReference type="SUPFAM" id="SSF56935">
    <property type="entry name" value="Porins"/>
    <property type="match status" value="1"/>
</dbReference>
<dbReference type="InterPro" id="IPR037066">
    <property type="entry name" value="Plug_dom_sf"/>
</dbReference>
<dbReference type="InterPro" id="IPR012910">
    <property type="entry name" value="Plug_dom"/>
</dbReference>
<dbReference type="AlphaFoldDB" id="A0A0F9D3I6"/>
<reference evidence="3" key="1">
    <citation type="journal article" date="2015" name="Nature">
        <title>Complex archaea that bridge the gap between prokaryotes and eukaryotes.</title>
        <authorList>
            <person name="Spang A."/>
            <person name="Saw J.H."/>
            <person name="Jorgensen S.L."/>
            <person name="Zaremba-Niedzwiedzka K."/>
            <person name="Martijn J."/>
            <person name="Lind A.E."/>
            <person name="van Eijk R."/>
            <person name="Schleper C."/>
            <person name="Guy L."/>
            <person name="Ettema T.J."/>
        </authorList>
    </citation>
    <scope>NUCLEOTIDE SEQUENCE</scope>
</reference>
<comment type="caution">
    <text evidence="3">The sequence shown here is derived from an EMBL/GenBank/DDBJ whole genome shotgun (WGS) entry which is preliminary data.</text>
</comment>
<feature type="non-terminal residue" evidence="3">
    <location>
        <position position="1"/>
    </location>
</feature>
<dbReference type="PANTHER" id="PTHR30069">
    <property type="entry name" value="TONB-DEPENDENT OUTER MEMBRANE RECEPTOR"/>
    <property type="match status" value="1"/>
</dbReference>
<dbReference type="InterPro" id="IPR008969">
    <property type="entry name" value="CarboxyPept-like_regulatory"/>
</dbReference>
<evidence type="ECO:0000256" key="1">
    <source>
        <dbReference type="ARBA" id="ARBA00022729"/>
    </source>
</evidence>
<proteinExistence type="predicted"/>
<protein>
    <recommendedName>
        <fullName evidence="2">TonB-dependent receptor plug domain-containing protein</fullName>
    </recommendedName>
</protein>